<keyword evidence="2" id="KW-1185">Reference proteome</keyword>
<keyword evidence="1" id="KW-0614">Plasmid</keyword>
<dbReference type="Proteomes" id="UP000467428">
    <property type="component" value="Plasmid pJCM18538"/>
</dbReference>
<proteinExistence type="predicted"/>
<accession>A0A7I7RQP1</accession>
<evidence type="ECO:0000313" key="2">
    <source>
        <dbReference type="Proteomes" id="UP000467428"/>
    </source>
</evidence>
<organism evidence="1 2">
    <name type="scientific">Mycolicibacterium arabiense</name>
    <dbReference type="NCBI Taxonomy" id="1286181"/>
    <lineage>
        <taxon>Bacteria</taxon>
        <taxon>Bacillati</taxon>
        <taxon>Actinomycetota</taxon>
        <taxon>Actinomycetes</taxon>
        <taxon>Mycobacteriales</taxon>
        <taxon>Mycobacteriaceae</taxon>
        <taxon>Mycolicibacterium</taxon>
    </lineage>
</organism>
<evidence type="ECO:0000313" key="1">
    <source>
        <dbReference type="EMBL" id="BBY46837.1"/>
    </source>
</evidence>
<gene>
    <name evidence="1" type="ORF">MARA_02670</name>
</gene>
<dbReference type="KEGG" id="marz:MARA_02670"/>
<dbReference type="AlphaFoldDB" id="A0A7I7RQP1"/>
<protein>
    <submittedName>
        <fullName evidence="1">Uncharacterized protein</fullName>
    </submittedName>
</protein>
<geneLocation type="plasmid" evidence="1">
    <name>pJCM18538</name>
</geneLocation>
<sequence>MGVGGVVVVVVVVVVDVRVVDLRLDLVVVVEDLLVGAAVTLLDGELAELPGRNN</sequence>
<dbReference type="EMBL" id="AP022592">
    <property type="protein sequence ID" value="BBY46837.1"/>
    <property type="molecule type" value="Genomic_DNA"/>
</dbReference>
<name>A0A7I7RQP1_9MYCO</name>
<reference evidence="1 2" key="1">
    <citation type="journal article" date="2019" name="Emerg. Microbes Infect.">
        <title>Comprehensive subspecies identification of 175 nontuberculous mycobacteria species based on 7547 genomic profiles.</title>
        <authorList>
            <person name="Matsumoto Y."/>
            <person name="Kinjo T."/>
            <person name="Motooka D."/>
            <person name="Nabeya D."/>
            <person name="Jung N."/>
            <person name="Uechi K."/>
            <person name="Horii T."/>
            <person name="Iida T."/>
            <person name="Fujita J."/>
            <person name="Nakamura S."/>
        </authorList>
    </citation>
    <scope>NUCLEOTIDE SEQUENCE [LARGE SCALE GENOMIC DNA]</scope>
    <source>
        <strain evidence="1 2">JCM 18538</strain>
        <plasmid evidence="1">pJCM18538</plasmid>
    </source>
</reference>